<feature type="binding site" evidence="7">
    <location>
        <position position="107"/>
    </location>
    <ligand>
        <name>Cu cation</name>
        <dbReference type="ChEBI" id="CHEBI:23378"/>
    </ligand>
</feature>
<proteinExistence type="predicted"/>
<evidence type="ECO:0000256" key="8">
    <source>
        <dbReference type="SAM" id="SignalP"/>
    </source>
</evidence>
<keyword evidence="6 7" id="KW-0186">Copper</keyword>
<feature type="domain" description="Blue (type 1) copper" evidence="9">
    <location>
        <begin position="26"/>
        <end position="112"/>
    </location>
</feature>
<dbReference type="GO" id="GO:0005507">
    <property type="term" value="F:copper ion binding"/>
    <property type="evidence" value="ECO:0007669"/>
    <property type="project" value="InterPro"/>
</dbReference>
<feature type="signal peptide" evidence="8">
    <location>
        <begin position="1"/>
        <end position="20"/>
    </location>
</feature>
<dbReference type="EMBL" id="FWFK01000002">
    <property type="protein sequence ID" value="SLN30008.1"/>
    <property type="molecule type" value="Genomic_DNA"/>
</dbReference>
<feature type="binding site" evidence="7">
    <location>
        <position position="102"/>
    </location>
    <ligand>
        <name>Cu cation</name>
        <dbReference type="ChEBI" id="CHEBI:23378"/>
    </ligand>
</feature>
<evidence type="ECO:0000259" key="9">
    <source>
        <dbReference type="Pfam" id="PF00127"/>
    </source>
</evidence>
<evidence type="ECO:0000313" key="10">
    <source>
        <dbReference type="EMBL" id="SLN30008.1"/>
    </source>
</evidence>
<keyword evidence="5" id="KW-0249">Electron transport</keyword>
<dbReference type="Pfam" id="PF00127">
    <property type="entry name" value="Copper-bind"/>
    <property type="match status" value="1"/>
</dbReference>
<dbReference type="PRINTS" id="PR00156">
    <property type="entry name" value="COPPERBLUE"/>
</dbReference>
<dbReference type="InterPro" id="IPR000923">
    <property type="entry name" value="BlueCu_1"/>
</dbReference>
<name>A0A1X6YSK5_9RHOB</name>
<dbReference type="SUPFAM" id="SSF49503">
    <property type="entry name" value="Cupredoxins"/>
    <property type="match status" value="1"/>
</dbReference>
<gene>
    <name evidence="10" type="primary">pazS</name>
    <name evidence="10" type="ORF">ROJ8625_01343</name>
</gene>
<dbReference type="InterPro" id="IPR008972">
    <property type="entry name" value="Cupredoxin"/>
</dbReference>
<accession>A0A1X6YSK5</accession>
<dbReference type="OrthoDB" id="7510199at2"/>
<evidence type="ECO:0000256" key="6">
    <source>
        <dbReference type="ARBA" id="ARBA00023008"/>
    </source>
</evidence>
<dbReference type="InterPro" id="IPR002386">
    <property type="entry name" value="Amicyanin/Pseudoazurin"/>
</dbReference>
<comment type="cofactor">
    <cofactor evidence="7">
        <name>Cu cation</name>
        <dbReference type="ChEBI" id="CHEBI:23378"/>
    </cofactor>
    <text evidence="7">Binds 1 copper ion per subunit.</text>
</comment>
<keyword evidence="4" id="KW-0574">Periplasm</keyword>
<dbReference type="GO" id="GO:0042597">
    <property type="term" value="C:periplasmic space"/>
    <property type="evidence" value="ECO:0007669"/>
    <property type="project" value="UniProtKB-SubCell"/>
</dbReference>
<dbReference type="RefSeq" id="WP_085791088.1">
    <property type="nucleotide sequence ID" value="NZ_FWFK01000002.1"/>
</dbReference>
<comment type="subcellular location">
    <subcellularLocation>
        <location evidence="1">Periplasm</location>
    </subcellularLocation>
</comment>
<evidence type="ECO:0000256" key="1">
    <source>
        <dbReference type="ARBA" id="ARBA00004418"/>
    </source>
</evidence>
<evidence type="ECO:0000256" key="7">
    <source>
        <dbReference type="PIRSR" id="PIRSR602386-1"/>
    </source>
</evidence>
<keyword evidence="2" id="KW-0813">Transport</keyword>
<evidence type="ECO:0000313" key="11">
    <source>
        <dbReference type="Proteomes" id="UP000193570"/>
    </source>
</evidence>
<keyword evidence="3 7" id="KW-0479">Metal-binding</keyword>
<dbReference type="Gene3D" id="2.60.40.420">
    <property type="entry name" value="Cupredoxins - blue copper proteins"/>
    <property type="match status" value="1"/>
</dbReference>
<keyword evidence="11" id="KW-1185">Reference proteome</keyword>
<evidence type="ECO:0000256" key="5">
    <source>
        <dbReference type="ARBA" id="ARBA00022982"/>
    </source>
</evidence>
<sequence length="149" mass="15628">MKKLAVSAAALLAFAAPAAAEVIEVEMLNRTEDGRNMAFSQELIMADVGDVIRFVPTDRGHNAQTVEGAIPDGQEGIKGRINEAVEYEVTEPGVSAIICLPHVTLGMVAVVVADGDLSNADAVRDAQIRGRSGQKVDELLSQAEADLGS</sequence>
<dbReference type="AlphaFoldDB" id="A0A1X6YSK5"/>
<dbReference type="Proteomes" id="UP000193570">
    <property type="component" value="Unassembled WGS sequence"/>
</dbReference>
<protein>
    <submittedName>
        <fullName evidence="10">Pseudoazurin</fullName>
    </submittedName>
</protein>
<keyword evidence="8" id="KW-0732">Signal</keyword>
<feature type="chain" id="PRO_5012462697" evidence="8">
    <location>
        <begin position="21"/>
        <end position="149"/>
    </location>
</feature>
<reference evidence="10 11" key="1">
    <citation type="submission" date="2017-03" db="EMBL/GenBank/DDBJ databases">
        <authorList>
            <person name="Afonso C.L."/>
            <person name="Miller P.J."/>
            <person name="Scott M.A."/>
            <person name="Spackman E."/>
            <person name="Goraichik I."/>
            <person name="Dimitrov K.M."/>
            <person name="Suarez D.L."/>
            <person name="Swayne D.E."/>
        </authorList>
    </citation>
    <scope>NUCLEOTIDE SEQUENCE [LARGE SCALE GENOMIC DNA]</scope>
    <source>
        <strain evidence="10 11">CECT 8625</strain>
    </source>
</reference>
<dbReference type="InterPro" id="IPR001235">
    <property type="entry name" value="Copper_blue_Plastocyanin"/>
</dbReference>
<feature type="binding site" evidence="7">
    <location>
        <position position="61"/>
    </location>
    <ligand>
        <name>Cu cation</name>
        <dbReference type="ChEBI" id="CHEBI:23378"/>
    </ligand>
</feature>
<evidence type="ECO:0000256" key="3">
    <source>
        <dbReference type="ARBA" id="ARBA00022723"/>
    </source>
</evidence>
<dbReference type="GO" id="GO:0009055">
    <property type="term" value="F:electron transfer activity"/>
    <property type="evidence" value="ECO:0007669"/>
    <property type="project" value="InterPro"/>
</dbReference>
<evidence type="ECO:0000256" key="4">
    <source>
        <dbReference type="ARBA" id="ARBA00022764"/>
    </source>
</evidence>
<feature type="binding site" evidence="7">
    <location>
        <position position="99"/>
    </location>
    <ligand>
        <name>Cu cation</name>
        <dbReference type="ChEBI" id="CHEBI:23378"/>
    </ligand>
</feature>
<organism evidence="10 11">
    <name type="scientific">Roseivivax jejudonensis</name>
    <dbReference type="NCBI Taxonomy" id="1529041"/>
    <lineage>
        <taxon>Bacteria</taxon>
        <taxon>Pseudomonadati</taxon>
        <taxon>Pseudomonadota</taxon>
        <taxon>Alphaproteobacteria</taxon>
        <taxon>Rhodobacterales</taxon>
        <taxon>Roseobacteraceae</taxon>
        <taxon>Roseivivax</taxon>
    </lineage>
</organism>
<evidence type="ECO:0000256" key="2">
    <source>
        <dbReference type="ARBA" id="ARBA00022448"/>
    </source>
</evidence>
<dbReference type="PRINTS" id="PR00155">
    <property type="entry name" value="AMICYANIN"/>
</dbReference>